<reference evidence="2" key="1">
    <citation type="submission" date="2013-09" db="EMBL/GenBank/DDBJ databases">
        <title>Corchorus olitorius genome sequencing.</title>
        <authorList>
            <person name="Alam M."/>
            <person name="Haque M.S."/>
            <person name="Islam M.S."/>
            <person name="Emdad E.M."/>
            <person name="Islam M.M."/>
            <person name="Ahmed B."/>
            <person name="Halim A."/>
            <person name="Hossen Q.M.M."/>
            <person name="Hossain M.Z."/>
            <person name="Ahmed R."/>
            <person name="Khan M.M."/>
            <person name="Islam R."/>
            <person name="Rashid M.M."/>
            <person name="Khan S.A."/>
            <person name="Rahman M.S."/>
            <person name="Alam M."/>
            <person name="Yahiya A.S."/>
            <person name="Khan M.S."/>
            <person name="Azam M.S."/>
            <person name="Haque T."/>
            <person name="Lashkar M.Z.H."/>
            <person name="Akhand A.I."/>
            <person name="Morshed G."/>
            <person name="Roy S."/>
            <person name="Uddin K.S."/>
            <person name="Rabeya T."/>
            <person name="Hossain A.S."/>
            <person name="Chowdhury A."/>
            <person name="Snigdha A.R."/>
            <person name="Mortoza M.S."/>
            <person name="Matin S.A."/>
            <person name="Hoque S.M.E."/>
            <person name="Islam M.K."/>
            <person name="Roy D.K."/>
            <person name="Haider R."/>
            <person name="Moosa M.M."/>
            <person name="Elias S.M."/>
            <person name="Hasan A.M."/>
            <person name="Jahan S."/>
            <person name="Shafiuddin M."/>
            <person name="Mahmood N."/>
            <person name="Shommy N.S."/>
        </authorList>
    </citation>
    <scope>NUCLEOTIDE SEQUENCE [LARGE SCALE GENOMIC DNA]</scope>
    <source>
        <strain evidence="2">cv. O-4</strain>
    </source>
</reference>
<keyword evidence="2" id="KW-1185">Reference proteome</keyword>
<evidence type="ECO:0000313" key="2">
    <source>
        <dbReference type="Proteomes" id="UP000187203"/>
    </source>
</evidence>
<gene>
    <name evidence="1" type="ORF">COLO4_10894</name>
</gene>
<organism evidence="1 2">
    <name type="scientific">Corchorus olitorius</name>
    <dbReference type="NCBI Taxonomy" id="93759"/>
    <lineage>
        <taxon>Eukaryota</taxon>
        <taxon>Viridiplantae</taxon>
        <taxon>Streptophyta</taxon>
        <taxon>Embryophyta</taxon>
        <taxon>Tracheophyta</taxon>
        <taxon>Spermatophyta</taxon>
        <taxon>Magnoliopsida</taxon>
        <taxon>eudicotyledons</taxon>
        <taxon>Gunneridae</taxon>
        <taxon>Pentapetalae</taxon>
        <taxon>rosids</taxon>
        <taxon>malvids</taxon>
        <taxon>Malvales</taxon>
        <taxon>Malvaceae</taxon>
        <taxon>Grewioideae</taxon>
        <taxon>Apeibeae</taxon>
        <taxon>Corchorus</taxon>
    </lineage>
</organism>
<dbReference type="AlphaFoldDB" id="A0A1R3K6J9"/>
<proteinExistence type="predicted"/>
<sequence length="52" mass="5883">METFPSGIFRLTIVPKNEDLSQCLTLPFDHAAFQNIHWLLSDHTIGVNDGEL</sequence>
<protein>
    <submittedName>
        <fullName evidence="1">Uncharacterized protein</fullName>
    </submittedName>
</protein>
<evidence type="ECO:0000313" key="1">
    <source>
        <dbReference type="EMBL" id="OMP02699.1"/>
    </source>
</evidence>
<comment type="caution">
    <text evidence="1">The sequence shown here is derived from an EMBL/GenBank/DDBJ whole genome shotgun (WGS) entry which is preliminary data.</text>
</comment>
<dbReference type="EMBL" id="AWUE01014597">
    <property type="protein sequence ID" value="OMP02699.1"/>
    <property type="molecule type" value="Genomic_DNA"/>
</dbReference>
<name>A0A1R3K6J9_9ROSI</name>
<dbReference type="Proteomes" id="UP000187203">
    <property type="component" value="Unassembled WGS sequence"/>
</dbReference>
<accession>A0A1R3K6J9</accession>